<feature type="region of interest" description="Disordered" evidence="7">
    <location>
        <begin position="1"/>
        <end position="54"/>
    </location>
</feature>
<dbReference type="InterPro" id="IPR002110">
    <property type="entry name" value="Ankyrin_rpt"/>
</dbReference>
<feature type="compositionally biased region" description="Basic and acidic residues" evidence="7">
    <location>
        <begin position="286"/>
        <end position="301"/>
    </location>
</feature>
<evidence type="ECO:0000256" key="4">
    <source>
        <dbReference type="ARBA" id="ARBA00023043"/>
    </source>
</evidence>
<sequence length="614" mass="68535">MGDAAVAKRREQLTRWSGSSTDREPVVPRSRWRGKTSTGASDGGRTDTNEQQKKNSMEMVEFLLSWGANVNQVDSEGWTPLHVAASCGNLEITEFLLRHGASLCSVNCDGDVPMDIAEDEATETLLQEHTLTPDVEAAKRAEEEWIMRDARHWLTNGLPANLCHPRTGATPLHVAAAKGYLEAIKLLCQCGLDVSAKDYDGWTPLHAASHWGQSEACRLLAEQLCDMEAHSNGGQTPFDVADESVASLLEELSQRQANALIEQQNSQISNANTANKKRRSSVCRMSSRDKINVQDQSKERGVSGGLGLNDERESSPESSTVSTPESIVPSSGTIEDKEVKVNDQDRASRTAVVQPTPQRRESPAESPSNASSDGKKFQAPVRDEESEFQRKARSRLMRQSRRSTQGVTLTDLKEAERIIVKSNEPQHLSVQPVSPNITLTPAERDTEPVKELGDAETTLGVRDRRKGRKERRSTGIVQLAGEMDDMDANEDAEQDNRTRFVDPQLDYSRHSSLDYRKLYLQVLQENGDLKEKLQETQLQLNESKVQLEKLKQNQENGSDRPALLELERFEKKLLQRRASEIEDELKVLVDLRADNQRLKDENAALIRVISKLSK</sequence>
<keyword evidence="3" id="KW-0677">Repeat</keyword>
<evidence type="ECO:0000256" key="2">
    <source>
        <dbReference type="ARBA" id="ARBA00022490"/>
    </source>
</evidence>
<reference evidence="9" key="2">
    <citation type="submission" date="2025-09" db="UniProtKB">
        <authorList>
            <consortium name="Ensembl"/>
        </authorList>
    </citation>
    <scope>IDENTIFICATION</scope>
</reference>
<gene>
    <name evidence="9" type="primary">LOC107716886</name>
</gene>
<dbReference type="Ensembl" id="ENSSRHT00000072671.1">
    <property type="protein sequence ID" value="ENSSRHP00000070745.1"/>
    <property type="gene ID" value="ENSSRHG00000035195.1"/>
</dbReference>
<evidence type="ECO:0000256" key="3">
    <source>
        <dbReference type="ARBA" id="ARBA00022737"/>
    </source>
</evidence>
<reference evidence="9" key="1">
    <citation type="submission" date="2025-08" db="UniProtKB">
        <authorList>
            <consortium name="Ensembl"/>
        </authorList>
    </citation>
    <scope>IDENTIFICATION</scope>
</reference>
<dbReference type="PRINTS" id="PR01415">
    <property type="entry name" value="ANKYRIN"/>
</dbReference>
<keyword evidence="2" id="KW-0963">Cytoplasm</keyword>
<feature type="domain" description="cGMP-dependent protein kinase interacting" evidence="8">
    <location>
        <begin position="514"/>
        <end position="614"/>
    </location>
</feature>
<evidence type="ECO:0000256" key="6">
    <source>
        <dbReference type="SAM" id="Coils"/>
    </source>
</evidence>
<feature type="compositionally biased region" description="Basic residues" evidence="7">
    <location>
        <begin position="391"/>
        <end position="401"/>
    </location>
</feature>
<dbReference type="SMART" id="SM00248">
    <property type="entry name" value="ANK"/>
    <property type="match status" value="3"/>
</dbReference>
<dbReference type="InterPro" id="IPR031775">
    <property type="entry name" value="PRKG1_interact"/>
</dbReference>
<evidence type="ECO:0000313" key="9">
    <source>
        <dbReference type="Ensembl" id="ENSSRHP00000070745.1"/>
    </source>
</evidence>
<feature type="compositionally biased region" description="Low complexity" evidence="7">
    <location>
        <begin position="316"/>
        <end position="331"/>
    </location>
</feature>
<dbReference type="Gene3D" id="1.25.40.20">
    <property type="entry name" value="Ankyrin repeat-containing domain"/>
    <property type="match status" value="2"/>
</dbReference>
<feature type="compositionally biased region" description="Basic and acidic residues" evidence="7">
    <location>
        <begin position="1"/>
        <end position="13"/>
    </location>
</feature>
<feature type="repeat" description="ANK" evidence="5">
    <location>
        <begin position="167"/>
        <end position="199"/>
    </location>
</feature>
<evidence type="ECO:0000259" key="8">
    <source>
        <dbReference type="Pfam" id="PF15898"/>
    </source>
</evidence>
<feature type="repeat" description="ANK" evidence="5">
    <location>
        <begin position="200"/>
        <end position="232"/>
    </location>
</feature>
<dbReference type="Gene3D" id="6.10.140.390">
    <property type="match status" value="1"/>
</dbReference>
<evidence type="ECO:0000256" key="5">
    <source>
        <dbReference type="PROSITE-ProRule" id="PRU00023"/>
    </source>
</evidence>
<dbReference type="GO" id="GO:0019901">
    <property type="term" value="F:protein kinase binding"/>
    <property type="evidence" value="ECO:0007669"/>
    <property type="project" value="InterPro"/>
</dbReference>
<feature type="compositionally biased region" description="Basic and acidic residues" evidence="7">
    <location>
        <begin position="373"/>
        <end position="390"/>
    </location>
</feature>
<dbReference type="AlphaFoldDB" id="A0A673L5H1"/>
<comment type="subcellular location">
    <subcellularLocation>
        <location evidence="1">Cytoplasm</location>
    </subcellularLocation>
</comment>
<feature type="compositionally biased region" description="Basic and acidic residues" evidence="7">
    <location>
        <begin position="44"/>
        <end position="54"/>
    </location>
</feature>
<protein>
    <submittedName>
        <fullName evidence="9">Protein phosphatase 1 regulatory subunit 12C-like</fullName>
    </submittedName>
</protein>
<evidence type="ECO:0000256" key="7">
    <source>
        <dbReference type="SAM" id="MobiDB-lite"/>
    </source>
</evidence>
<keyword evidence="10" id="KW-1185">Reference proteome</keyword>
<dbReference type="GO" id="GO:0004857">
    <property type="term" value="F:enzyme inhibitor activity"/>
    <property type="evidence" value="ECO:0007669"/>
    <property type="project" value="TreeGrafter"/>
</dbReference>
<feature type="coiled-coil region" evidence="6">
    <location>
        <begin position="519"/>
        <end position="608"/>
    </location>
</feature>
<dbReference type="PROSITE" id="PS50297">
    <property type="entry name" value="ANK_REP_REGION"/>
    <property type="match status" value="2"/>
</dbReference>
<dbReference type="Pfam" id="PF15898">
    <property type="entry name" value="PRKG1_interact"/>
    <property type="match status" value="1"/>
</dbReference>
<keyword evidence="4 5" id="KW-0040">ANK repeat</keyword>
<dbReference type="Proteomes" id="UP000472270">
    <property type="component" value="Unassembled WGS sequence"/>
</dbReference>
<name>A0A673L5H1_9TELE</name>
<dbReference type="Gene3D" id="6.10.250.1820">
    <property type="match status" value="1"/>
</dbReference>
<dbReference type="InterPro" id="IPR036770">
    <property type="entry name" value="Ankyrin_rpt-contain_sf"/>
</dbReference>
<keyword evidence="6" id="KW-0175">Coiled coil</keyword>
<dbReference type="PROSITE" id="PS50088">
    <property type="entry name" value="ANK_REPEAT"/>
    <property type="match status" value="4"/>
</dbReference>
<feature type="compositionally biased region" description="Basic and acidic residues" evidence="7">
    <location>
        <begin position="334"/>
        <end position="348"/>
    </location>
</feature>
<dbReference type="PANTHER" id="PTHR24179">
    <property type="entry name" value="PROTEIN PHOSPHATASE 1 REGULATORY SUBUNIT 12"/>
    <property type="match status" value="1"/>
</dbReference>
<dbReference type="GO" id="GO:0005737">
    <property type="term" value="C:cytoplasm"/>
    <property type="evidence" value="ECO:0007669"/>
    <property type="project" value="UniProtKB-SubCell"/>
</dbReference>
<dbReference type="FunFam" id="1.25.40.20:FF:000004">
    <property type="entry name" value="Phosphatase 1 regulatory subunit 12A"/>
    <property type="match status" value="1"/>
</dbReference>
<organism evidence="9 10">
    <name type="scientific">Sinocyclocheilus rhinocerous</name>
    <dbReference type="NCBI Taxonomy" id="307959"/>
    <lineage>
        <taxon>Eukaryota</taxon>
        <taxon>Metazoa</taxon>
        <taxon>Chordata</taxon>
        <taxon>Craniata</taxon>
        <taxon>Vertebrata</taxon>
        <taxon>Euteleostomi</taxon>
        <taxon>Actinopterygii</taxon>
        <taxon>Neopterygii</taxon>
        <taxon>Teleostei</taxon>
        <taxon>Ostariophysi</taxon>
        <taxon>Cypriniformes</taxon>
        <taxon>Cyprinidae</taxon>
        <taxon>Cyprininae</taxon>
        <taxon>Sinocyclocheilus</taxon>
    </lineage>
</organism>
<feature type="repeat" description="ANK" evidence="5">
    <location>
        <begin position="76"/>
        <end position="108"/>
    </location>
</feature>
<proteinExistence type="predicted"/>
<feature type="repeat" description="ANK" evidence="5">
    <location>
        <begin position="43"/>
        <end position="75"/>
    </location>
</feature>
<evidence type="ECO:0000256" key="1">
    <source>
        <dbReference type="ARBA" id="ARBA00004496"/>
    </source>
</evidence>
<feature type="region of interest" description="Disordered" evidence="7">
    <location>
        <begin position="268"/>
        <end position="409"/>
    </location>
</feature>
<evidence type="ECO:0000313" key="10">
    <source>
        <dbReference type="Proteomes" id="UP000472270"/>
    </source>
</evidence>
<dbReference type="GO" id="GO:0019208">
    <property type="term" value="F:phosphatase regulator activity"/>
    <property type="evidence" value="ECO:0007669"/>
    <property type="project" value="TreeGrafter"/>
</dbReference>
<dbReference type="SUPFAM" id="SSF48403">
    <property type="entry name" value="Ankyrin repeat"/>
    <property type="match status" value="1"/>
</dbReference>
<dbReference type="InterPro" id="IPR051226">
    <property type="entry name" value="PP1_Regulatory_Subunit"/>
</dbReference>
<dbReference type="PANTHER" id="PTHR24179:SF27">
    <property type="entry name" value="PROTEIN PHOSPHATASE 1 REGULATORY SUBUNIT 12C"/>
    <property type="match status" value="1"/>
</dbReference>
<accession>A0A673L5H1</accession>
<dbReference type="Pfam" id="PF12796">
    <property type="entry name" value="Ank_2"/>
    <property type="match status" value="2"/>
</dbReference>